<dbReference type="InterPro" id="IPR018062">
    <property type="entry name" value="HTH_AraC-typ_CS"/>
</dbReference>
<organism evidence="6 7">
    <name type="scientific">Xanthomonas graminis pv. arrhenatheri LMG 727</name>
    <dbReference type="NCBI Taxonomy" id="1195923"/>
    <lineage>
        <taxon>Bacteria</taxon>
        <taxon>Pseudomonadati</taxon>
        <taxon>Pseudomonadota</taxon>
        <taxon>Gammaproteobacteria</taxon>
        <taxon>Lysobacterales</taxon>
        <taxon>Lysobacteraceae</taxon>
        <taxon>Xanthomonas</taxon>
        <taxon>Xanthomonas translucens group</taxon>
        <taxon>Xanthomonas graminis</taxon>
    </lineage>
</organism>
<dbReference type="Pfam" id="PF12833">
    <property type="entry name" value="HTH_18"/>
    <property type="match status" value="1"/>
</dbReference>
<dbReference type="PROSITE" id="PS00041">
    <property type="entry name" value="HTH_ARAC_FAMILY_1"/>
    <property type="match status" value="1"/>
</dbReference>
<dbReference type="Pfam" id="PF02311">
    <property type="entry name" value="AraC_binding"/>
    <property type="match status" value="1"/>
</dbReference>
<reference evidence="7" key="1">
    <citation type="submission" date="2015-07" db="EMBL/GenBank/DDBJ databases">
        <authorList>
            <person name="Wibberg D."/>
        </authorList>
    </citation>
    <scope>NUCLEOTIDE SEQUENCE [LARGE SCALE GENOMIC DNA]</scope>
</reference>
<evidence type="ECO:0000313" key="7">
    <source>
        <dbReference type="Proteomes" id="UP000046187"/>
    </source>
</evidence>
<dbReference type="PANTHER" id="PTHR43280">
    <property type="entry name" value="ARAC-FAMILY TRANSCRIPTIONAL REGULATOR"/>
    <property type="match status" value="1"/>
</dbReference>
<dbReference type="InterPro" id="IPR003313">
    <property type="entry name" value="AraC-bd"/>
</dbReference>
<feature type="domain" description="HTH araC/xylS-type" evidence="5">
    <location>
        <begin position="165"/>
        <end position="263"/>
    </location>
</feature>
<evidence type="ECO:0000256" key="2">
    <source>
        <dbReference type="ARBA" id="ARBA00023125"/>
    </source>
</evidence>
<sequence length="272" mass="30728">MLELAVAYPIRVQNGGLFISRGVGAHPTRVIQSYELIFVERGTLSIREQDHDFHIGPGETLILWPGREHAGLGRFSDALRFYWVHFELAPVAAAADQATLLSMPQRTAIRDPERFVGLFRWFLSEQEERRTLPMLEPIVLSMLQCVAGAWPDPHDSDRAGMALAYRARQLIGTQFHTALSASALAAQLHCNPDYLGRIYRRAFATTLTEAIHRQRIAFAEKLLLVNTCSVDEVAQRAGFSDGGYFRRIFRQRLGMTPSAYLRLYCKEHINSG</sequence>
<dbReference type="Proteomes" id="UP000046187">
    <property type="component" value="Unassembled WGS sequence"/>
</dbReference>
<keyword evidence="3" id="KW-0010">Activator</keyword>
<keyword evidence="1" id="KW-0805">Transcription regulation</keyword>
<dbReference type="SUPFAM" id="SSF46689">
    <property type="entry name" value="Homeodomain-like"/>
    <property type="match status" value="1"/>
</dbReference>
<dbReference type="InterPro" id="IPR009057">
    <property type="entry name" value="Homeodomain-like_sf"/>
</dbReference>
<keyword evidence="2" id="KW-0238">DNA-binding</keyword>
<dbReference type="InterPro" id="IPR037923">
    <property type="entry name" value="HTH-like"/>
</dbReference>
<evidence type="ECO:0000256" key="3">
    <source>
        <dbReference type="ARBA" id="ARBA00023159"/>
    </source>
</evidence>
<name>A0A0K2ZJW3_9XANT</name>
<protein>
    <recommendedName>
        <fullName evidence="5">HTH araC/xylS-type domain-containing protein</fullName>
    </recommendedName>
</protein>
<evidence type="ECO:0000259" key="5">
    <source>
        <dbReference type="PROSITE" id="PS01124"/>
    </source>
</evidence>
<dbReference type="SUPFAM" id="SSF51215">
    <property type="entry name" value="Regulatory protein AraC"/>
    <property type="match status" value="1"/>
</dbReference>
<dbReference type="Gene3D" id="1.10.10.60">
    <property type="entry name" value="Homeodomain-like"/>
    <property type="match status" value="1"/>
</dbReference>
<proteinExistence type="predicted"/>
<keyword evidence="4" id="KW-0804">Transcription</keyword>
<dbReference type="PANTHER" id="PTHR43280:SF10">
    <property type="entry name" value="REGULATORY PROTEIN POCR"/>
    <property type="match status" value="1"/>
</dbReference>
<evidence type="ECO:0000256" key="4">
    <source>
        <dbReference type="ARBA" id="ARBA00023163"/>
    </source>
</evidence>
<keyword evidence="7" id="KW-1185">Reference proteome</keyword>
<accession>A0A0K2ZJW3</accession>
<dbReference type="InterPro" id="IPR020449">
    <property type="entry name" value="Tscrpt_reg_AraC-type_HTH"/>
</dbReference>
<evidence type="ECO:0000256" key="1">
    <source>
        <dbReference type="ARBA" id="ARBA00023015"/>
    </source>
</evidence>
<dbReference type="AlphaFoldDB" id="A0A0K2ZJW3"/>
<gene>
    <name evidence="6" type="ORF">XTALMG727_1015</name>
</gene>
<dbReference type="GO" id="GO:0003700">
    <property type="term" value="F:DNA-binding transcription factor activity"/>
    <property type="evidence" value="ECO:0007669"/>
    <property type="project" value="InterPro"/>
</dbReference>
<dbReference type="EMBL" id="CXOI01000016">
    <property type="protein sequence ID" value="CTP84529.1"/>
    <property type="molecule type" value="Genomic_DNA"/>
</dbReference>
<dbReference type="RefSeq" id="WP_053834522.1">
    <property type="nucleotide sequence ID" value="NZ_CXOI01000016.1"/>
</dbReference>
<dbReference type="SMART" id="SM00342">
    <property type="entry name" value="HTH_ARAC"/>
    <property type="match status" value="1"/>
</dbReference>
<dbReference type="GO" id="GO:0043565">
    <property type="term" value="F:sequence-specific DNA binding"/>
    <property type="evidence" value="ECO:0007669"/>
    <property type="project" value="InterPro"/>
</dbReference>
<dbReference type="PROSITE" id="PS01124">
    <property type="entry name" value="HTH_ARAC_FAMILY_2"/>
    <property type="match status" value="1"/>
</dbReference>
<dbReference type="InterPro" id="IPR018060">
    <property type="entry name" value="HTH_AraC"/>
</dbReference>
<evidence type="ECO:0000313" key="6">
    <source>
        <dbReference type="EMBL" id="CTP84529.1"/>
    </source>
</evidence>
<dbReference type="PRINTS" id="PR00032">
    <property type="entry name" value="HTHARAC"/>
</dbReference>